<evidence type="ECO:0000256" key="17">
    <source>
        <dbReference type="SAM" id="MobiDB-lite"/>
    </source>
</evidence>
<dbReference type="InterPro" id="IPR050396">
    <property type="entry name" value="Glycosyltr_51/Transpeptidase"/>
</dbReference>
<evidence type="ECO:0000256" key="6">
    <source>
        <dbReference type="ARBA" id="ARBA00022670"/>
    </source>
</evidence>
<accession>A0A930FQ90</accession>
<evidence type="ECO:0000256" key="8">
    <source>
        <dbReference type="ARBA" id="ARBA00022679"/>
    </source>
</evidence>
<keyword evidence="13" id="KW-0511">Multifunctional enzyme</keyword>
<keyword evidence="5" id="KW-0121">Carboxypeptidase</keyword>
<evidence type="ECO:0000259" key="18">
    <source>
        <dbReference type="Pfam" id="PF00912"/>
    </source>
</evidence>
<evidence type="ECO:0000256" key="9">
    <source>
        <dbReference type="ARBA" id="ARBA00022801"/>
    </source>
</evidence>
<feature type="compositionally biased region" description="Basic and acidic residues" evidence="17">
    <location>
        <begin position="92"/>
        <end position="101"/>
    </location>
</feature>
<evidence type="ECO:0000256" key="16">
    <source>
        <dbReference type="ARBA" id="ARBA00049902"/>
    </source>
</evidence>
<keyword evidence="6" id="KW-0645">Protease</keyword>
<evidence type="ECO:0000256" key="3">
    <source>
        <dbReference type="ARBA" id="ARBA00007739"/>
    </source>
</evidence>
<keyword evidence="7" id="KW-0328">Glycosyltransferase</keyword>
<comment type="catalytic activity">
    <reaction evidence="16">
        <text>[GlcNAc-(1-&gt;4)-Mur2Ac(oyl-L-Ala-gamma-D-Glu-L-Lys-D-Ala-D-Ala)](n)-di-trans,octa-cis-undecaprenyl diphosphate + beta-D-GlcNAc-(1-&gt;4)-Mur2Ac(oyl-L-Ala-gamma-D-Glu-L-Lys-D-Ala-D-Ala)-di-trans,octa-cis-undecaprenyl diphosphate = [GlcNAc-(1-&gt;4)-Mur2Ac(oyl-L-Ala-gamma-D-Glu-L-Lys-D-Ala-D-Ala)](n+1)-di-trans,octa-cis-undecaprenyl diphosphate + di-trans,octa-cis-undecaprenyl diphosphate + H(+)</text>
        <dbReference type="Rhea" id="RHEA:23708"/>
        <dbReference type="Rhea" id="RHEA-COMP:9602"/>
        <dbReference type="Rhea" id="RHEA-COMP:9603"/>
        <dbReference type="ChEBI" id="CHEBI:15378"/>
        <dbReference type="ChEBI" id="CHEBI:58405"/>
        <dbReference type="ChEBI" id="CHEBI:60033"/>
        <dbReference type="ChEBI" id="CHEBI:78435"/>
        <dbReference type="EC" id="2.4.99.28"/>
    </reaction>
</comment>
<dbReference type="InterPro" id="IPR036950">
    <property type="entry name" value="PBP_transglycosylase"/>
</dbReference>
<dbReference type="GO" id="GO:0009002">
    <property type="term" value="F:serine-type D-Ala-D-Ala carboxypeptidase activity"/>
    <property type="evidence" value="ECO:0007669"/>
    <property type="project" value="UniProtKB-EC"/>
</dbReference>
<evidence type="ECO:0000256" key="7">
    <source>
        <dbReference type="ARBA" id="ARBA00022676"/>
    </source>
</evidence>
<dbReference type="EMBL" id="JABZMK010000090">
    <property type="protein sequence ID" value="MBF1130050.1"/>
    <property type="molecule type" value="Genomic_DNA"/>
</dbReference>
<evidence type="ECO:0000256" key="1">
    <source>
        <dbReference type="ARBA" id="ARBA00004236"/>
    </source>
</evidence>
<dbReference type="GO" id="GO:0030288">
    <property type="term" value="C:outer membrane-bounded periplasmic space"/>
    <property type="evidence" value="ECO:0007669"/>
    <property type="project" value="TreeGrafter"/>
</dbReference>
<dbReference type="Proteomes" id="UP000757890">
    <property type="component" value="Unassembled WGS sequence"/>
</dbReference>
<dbReference type="PANTHER" id="PTHR32282">
    <property type="entry name" value="BINDING PROTEIN TRANSPEPTIDASE, PUTATIVE-RELATED"/>
    <property type="match status" value="1"/>
</dbReference>
<keyword evidence="14" id="KW-0961">Cell wall biogenesis/degradation</keyword>
<evidence type="ECO:0000256" key="10">
    <source>
        <dbReference type="ARBA" id="ARBA00022960"/>
    </source>
</evidence>
<protein>
    <submittedName>
        <fullName evidence="19">Transglycosylase domain-containing protein</fullName>
    </submittedName>
</protein>
<name>A0A930FQ90_9FIRM</name>
<dbReference type="GO" id="GO:0008360">
    <property type="term" value="P:regulation of cell shape"/>
    <property type="evidence" value="ECO:0007669"/>
    <property type="project" value="UniProtKB-KW"/>
</dbReference>
<keyword evidence="8" id="KW-0808">Transferase</keyword>
<feature type="domain" description="Glycosyl transferase family 51" evidence="18">
    <location>
        <begin position="121"/>
        <end position="287"/>
    </location>
</feature>
<keyword evidence="11" id="KW-0573">Peptidoglycan synthesis</keyword>
<dbReference type="GO" id="GO:0005886">
    <property type="term" value="C:plasma membrane"/>
    <property type="evidence" value="ECO:0007669"/>
    <property type="project" value="UniProtKB-SubCell"/>
</dbReference>
<evidence type="ECO:0000256" key="14">
    <source>
        <dbReference type="ARBA" id="ARBA00023316"/>
    </source>
</evidence>
<evidence type="ECO:0000256" key="15">
    <source>
        <dbReference type="ARBA" id="ARBA00034000"/>
    </source>
</evidence>
<reference evidence="19" key="1">
    <citation type="submission" date="2020-04" db="EMBL/GenBank/DDBJ databases">
        <title>Deep metagenomics examines the oral microbiome during advanced dental caries in children, revealing novel taxa and co-occurrences with host molecules.</title>
        <authorList>
            <person name="Baker J.L."/>
            <person name="Morton J.T."/>
            <person name="Dinis M."/>
            <person name="Alvarez R."/>
            <person name="Tran N.C."/>
            <person name="Knight R."/>
            <person name="Edlund A."/>
        </authorList>
    </citation>
    <scope>NUCLEOTIDE SEQUENCE</scope>
    <source>
        <strain evidence="19">JCVI_32_bin.14</strain>
    </source>
</reference>
<evidence type="ECO:0000256" key="4">
    <source>
        <dbReference type="ARBA" id="ARBA00022475"/>
    </source>
</evidence>
<proteinExistence type="inferred from homology"/>
<keyword evidence="4" id="KW-1003">Cell membrane</keyword>
<evidence type="ECO:0000256" key="12">
    <source>
        <dbReference type="ARBA" id="ARBA00023136"/>
    </source>
</evidence>
<dbReference type="InterPro" id="IPR001264">
    <property type="entry name" value="Glyco_trans_51"/>
</dbReference>
<dbReference type="SUPFAM" id="SSF53955">
    <property type="entry name" value="Lysozyme-like"/>
    <property type="match status" value="1"/>
</dbReference>
<dbReference type="Gene3D" id="1.10.3810.10">
    <property type="entry name" value="Biosynthetic peptidoglycan transglycosylase-like"/>
    <property type="match status" value="1"/>
</dbReference>
<keyword evidence="12" id="KW-0472">Membrane</keyword>
<dbReference type="GO" id="GO:0009252">
    <property type="term" value="P:peptidoglycan biosynthetic process"/>
    <property type="evidence" value="ECO:0007669"/>
    <property type="project" value="UniProtKB-KW"/>
</dbReference>
<evidence type="ECO:0000313" key="19">
    <source>
        <dbReference type="EMBL" id="MBF1130050.1"/>
    </source>
</evidence>
<dbReference type="GO" id="GO:0008955">
    <property type="term" value="F:peptidoglycan glycosyltransferase activity"/>
    <property type="evidence" value="ECO:0007669"/>
    <property type="project" value="UniProtKB-EC"/>
</dbReference>
<dbReference type="InterPro" id="IPR023346">
    <property type="entry name" value="Lysozyme-like_dom_sf"/>
</dbReference>
<evidence type="ECO:0000313" key="20">
    <source>
        <dbReference type="Proteomes" id="UP000757890"/>
    </source>
</evidence>
<comment type="similarity">
    <text evidence="3">In the N-terminal section; belongs to the glycosyltransferase 51 family.</text>
</comment>
<feature type="region of interest" description="Disordered" evidence="17">
    <location>
        <begin position="74"/>
        <end position="101"/>
    </location>
</feature>
<sequence length="308" mass="34564">MNERTILYLYKETAMKKLLFFILILCAAGYWGIREGNSSVKDFSPPRAASKSEPRRTEKNWFEELTGRIGTLITTPAVEEGKSNPSLSPDTEDSKKDPSLSTVKEKLGNILHFKESLEARVDRNKFISQKEIPDLLKKGIIATEDRRFYEHGAIDPIGVTRAAVTNYFAGHTLEGGSTITQQTVKNIFLSNDRTILRKMEELALAVQLEKYYTKDQILELYLNTIYFGHGAYGLKEASLTYFGKEPKDLDLSQCAMLAGLPQAPSAYDPIDHPKEGAQRMTVVLTLMAQQGYISPEDAAKAAMNLWLK</sequence>
<dbReference type="GO" id="GO:0071555">
    <property type="term" value="P:cell wall organization"/>
    <property type="evidence" value="ECO:0007669"/>
    <property type="project" value="UniProtKB-KW"/>
</dbReference>
<gene>
    <name evidence="19" type="ORF">HXL70_08460</name>
</gene>
<keyword evidence="9" id="KW-0378">Hydrolase</keyword>
<comment type="similarity">
    <text evidence="2">In the C-terminal section; belongs to the transpeptidase family.</text>
</comment>
<evidence type="ECO:0000256" key="5">
    <source>
        <dbReference type="ARBA" id="ARBA00022645"/>
    </source>
</evidence>
<evidence type="ECO:0000256" key="11">
    <source>
        <dbReference type="ARBA" id="ARBA00022984"/>
    </source>
</evidence>
<dbReference type="AlphaFoldDB" id="A0A930FQ90"/>
<comment type="caution">
    <text evidence="19">The sequence shown here is derived from an EMBL/GenBank/DDBJ whole genome shotgun (WGS) entry which is preliminary data.</text>
</comment>
<dbReference type="Pfam" id="PF00912">
    <property type="entry name" value="Transgly"/>
    <property type="match status" value="1"/>
</dbReference>
<evidence type="ECO:0000256" key="13">
    <source>
        <dbReference type="ARBA" id="ARBA00023268"/>
    </source>
</evidence>
<dbReference type="FunFam" id="1.10.3810.10:FF:000001">
    <property type="entry name" value="Penicillin-binding protein 1A"/>
    <property type="match status" value="1"/>
</dbReference>
<comment type="subcellular location">
    <subcellularLocation>
        <location evidence="1">Cell membrane</location>
    </subcellularLocation>
</comment>
<dbReference type="GO" id="GO:0006508">
    <property type="term" value="P:proteolysis"/>
    <property type="evidence" value="ECO:0007669"/>
    <property type="project" value="UniProtKB-KW"/>
</dbReference>
<dbReference type="PANTHER" id="PTHR32282:SF11">
    <property type="entry name" value="PENICILLIN-BINDING PROTEIN 1B"/>
    <property type="match status" value="1"/>
</dbReference>
<keyword evidence="10" id="KW-0133">Cell shape</keyword>
<comment type="catalytic activity">
    <reaction evidence="15">
        <text>Preferential cleavage: (Ac)2-L-Lys-D-Ala-|-D-Ala. Also transpeptidation of peptidyl-alanyl moieties that are N-acyl substituents of D-alanine.</text>
        <dbReference type="EC" id="3.4.16.4"/>
    </reaction>
</comment>
<evidence type="ECO:0000256" key="2">
    <source>
        <dbReference type="ARBA" id="ARBA00007090"/>
    </source>
</evidence>
<organism evidence="19 20">
    <name type="scientific">Dialister invisus</name>
    <dbReference type="NCBI Taxonomy" id="218538"/>
    <lineage>
        <taxon>Bacteria</taxon>
        <taxon>Bacillati</taxon>
        <taxon>Bacillota</taxon>
        <taxon>Negativicutes</taxon>
        <taxon>Veillonellales</taxon>
        <taxon>Veillonellaceae</taxon>
        <taxon>Dialister</taxon>
    </lineage>
</organism>